<evidence type="ECO:0000313" key="2">
    <source>
        <dbReference type="EMBL" id="CAI0473739.1"/>
    </source>
</evidence>
<dbReference type="PANTHER" id="PTHR31286:SF99">
    <property type="entry name" value="DUF4283 DOMAIN-CONTAINING PROTEIN"/>
    <property type="match status" value="1"/>
</dbReference>
<dbReference type="InterPro" id="IPR040256">
    <property type="entry name" value="At4g02000-like"/>
</dbReference>
<feature type="compositionally biased region" description="Basic and acidic residues" evidence="1">
    <location>
        <begin position="191"/>
        <end position="200"/>
    </location>
</feature>
<name>A0AAV0PRG4_9ROSI</name>
<feature type="compositionally biased region" description="Basic and acidic residues" evidence="1">
    <location>
        <begin position="254"/>
        <end position="277"/>
    </location>
</feature>
<keyword evidence="3" id="KW-1185">Reference proteome</keyword>
<gene>
    <name evidence="2" type="ORF">LITE_LOCUS39764</name>
</gene>
<dbReference type="Proteomes" id="UP001154282">
    <property type="component" value="Unassembled WGS sequence"/>
</dbReference>
<comment type="caution">
    <text evidence="2">The sequence shown here is derived from an EMBL/GenBank/DDBJ whole genome shotgun (WGS) entry which is preliminary data.</text>
</comment>
<proteinExistence type="predicted"/>
<protein>
    <recommendedName>
        <fullName evidence="4">DUF4283 domain-containing protein</fullName>
    </recommendedName>
</protein>
<feature type="region of interest" description="Disordered" evidence="1">
    <location>
        <begin position="163"/>
        <end position="340"/>
    </location>
</feature>
<evidence type="ECO:0000313" key="3">
    <source>
        <dbReference type="Proteomes" id="UP001154282"/>
    </source>
</evidence>
<organism evidence="2 3">
    <name type="scientific">Linum tenue</name>
    <dbReference type="NCBI Taxonomy" id="586396"/>
    <lineage>
        <taxon>Eukaryota</taxon>
        <taxon>Viridiplantae</taxon>
        <taxon>Streptophyta</taxon>
        <taxon>Embryophyta</taxon>
        <taxon>Tracheophyta</taxon>
        <taxon>Spermatophyta</taxon>
        <taxon>Magnoliopsida</taxon>
        <taxon>eudicotyledons</taxon>
        <taxon>Gunneridae</taxon>
        <taxon>Pentapetalae</taxon>
        <taxon>rosids</taxon>
        <taxon>fabids</taxon>
        <taxon>Malpighiales</taxon>
        <taxon>Linaceae</taxon>
        <taxon>Linum</taxon>
    </lineage>
</organism>
<feature type="compositionally biased region" description="Basic and acidic residues" evidence="1">
    <location>
        <begin position="231"/>
        <end position="246"/>
    </location>
</feature>
<feature type="compositionally biased region" description="Polar residues" evidence="1">
    <location>
        <begin position="288"/>
        <end position="310"/>
    </location>
</feature>
<accession>A0AAV0PRG4</accession>
<dbReference type="AlphaFoldDB" id="A0AAV0PRG4"/>
<reference evidence="2" key="1">
    <citation type="submission" date="2022-08" db="EMBL/GenBank/DDBJ databases">
        <authorList>
            <person name="Gutierrez-Valencia J."/>
        </authorList>
    </citation>
    <scope>NUCLEOTIDE SEQUENCE</scope>
</reference>
<evidence type="ECO:0000256" key="1">
    <source>
        <dbReference type="SAM" id="MobiDB-lite"/>
    </source>
</evidence>
<feature type="non-terminal residue" evidence="2">
    <location>
        <position position="1"/>
    </location>
</feature>
<dbReference type="PANTHER" id="PTHR31286">
    <property type="entry name" value="GLYCINE-RICH CELL WALL STRUCTURAL PROTEIN 1.8-LIKE"/>
    <property type="match status" value="1"/>
</dbReference>
<evidence type="ECO:0008006" key="4">
    <source>
        <dbReference type="Google" id="ProtNLM"/>
    </source>
</evidence>
<sequence>GLLWGPWLLGETYLTVHRWYKGFNPWTSVVRSTIVWVQLPELPVEFVNKEAVMRIGEAIGNPIRVDRATELGARAQFARVCVEVDLTRPLLSQYKIEGIKYLIQYEGLENICGECGVYGSKTDQCECQKEPPIVVEEEVEMVPETQITDPTNGKQYGEWMTVKKKGKKTQSGRVPVREEMPSTTHNKFHVLHGEEEERRNPMQMKGKQGRKENETTKKDASAKKGTNIDNKNGELEDKGRQEEAAKQKAVADQSIRRDETRTKTQEASKKAEKKGGEGKQANAGSRLKPSQANGEQNQEGKFGSMTVTKSPNPPQHNSKRVDDNGHKNKGAGSLSPSGYK</sequence>
<dbReference type="EMBL" id="CAMGYJ010000009">
    <property type="protein sequence ID" value="CAI0473739.1"/>
    <property type="molecule type" value="Genomic_DNA"/>
</dbReference>
<feature type="compositionally biased region" description="Basic and acidic residues" evidence="1">
    <location>
        <begin position="209"/>
        <end position="222"/>
    </location>
</feature>